<organism evidence="1 2">
    <name type="scientific">Rhodococcus opacus M213</name>
    <dbReference type="NCBI Taxonomy" id="1129896"/>
    <lineage>
        <taxon>Bacteria</taxon>
        <taxon>Bacillati</taxon>
        <taxon>Actinomycetota</taxon>
        <taxon>Actinomycetes</taxon>
        <taxon>Mycobacteriales</taxon>
        <taxon>Nocardiaceae</taxon>
        <taxon>Rhodococcus</taxon>
    </lineage>
</organism>
<reference evidence="1 2" key="1">
    <citation type="journal article" date="2013" name="Genome Announc.">
        <title>Draft Genome Sequence of Rhodococcus opacus Strain M213 Shows a Diverse Catabolic Potential.</title>
        <authorList>
            <person name="Pathak A."/>
            <person name="Green S.J."/>
            <person name="Ogram A."/>
            <person name="Chauhan A."/>
        </authorList>
    </citation>
    <scope>NUCLEOTIDE SEQUENCE [LARGE SCALE GENOMIC DNA]</scope>
    <source>
        <strain evidence="1 2">M213</strain>
    </source>
</reference>
<comment type="caution">
    <text evidence="1">The sequence shown here is derived from an EMBL/GenBank/DDBJ whole genome shotgun (WGS) entry which is preliminary data.</text>
</comment>
<gene>
    <name evidence="1" type="ORF">WSS_A02355</name>
</gene>
<name>K8Y3T4_RHOOP</name>
<protein>
    <submittedName>
        <fullName evidence="1">Uncharacterized protein</fullName>
    </submittedName>
</protein>
<dbReference type="Proteomes" id="UP000005951">
    <property type="component" value="Unassembled WGS sequence"/>
</dbReference>
<sequence>MLPLPHPHMLADQPVQTWVTSVDRFCSRRILALR</sequence>
<evidence type="ECO:0000313" key="2">
    <source>
        <dbReference type="Proteomes" id="UP000005951"/>
    </source>
</evidence>
<accession>K8Y3T4</accession>
<proteinExistence type="predicted"/>
<evidence type="ECO:0000313" key="1">
    <source>
        <dbReference type="EMBL" id="EKT84375.1"/>
    </source>
</evidence>
<dbReference type="AlphaFoldDB" id="K8Y3T4"/>
<dbReference type="EMBL" id="AJYC02000009">
    <property type="protein sequence ID" value="EKT84375.1"/>
    <property type="molecule type" value="Genomic_DNA"/>
</dbReference>